<dbReference type="Proteomes" id="UP000476332">
    <property type="component" value="Unassembled WGS sequence"/>
</dbReference>
<organism evidence="2 3">
    <name type="scientific">Aurantimonas aggregata</name>
    <dbReference type="NCBI Taxonomy" id="2047720"/>
    <lineage>
        <taxon>Bacteria</taxon>
        <taxon>Pseudomonadati</taxon>
        <taxon>Pseudomonadota</taxon>
        <taxon>Alphaproteobacteria</taxon>
        <taxon>Hyphomicrobiales</taxon>
        <taxon>Aurantimonadaceae</taxon>
        <taxon>Aurantimonas</taxon>
    </lineage>
</organism>
<comment type="caution">
    <text evidence="2">The sequence shown here is derived from an EMBL/GenBank/DDBJ whole genome shotgun (WGS) entry which is preliminary data.</text>
</comment>
<keyword evidence="1" id="KW-0472">Membrane</keyword>
<evidence type="ECO:0000256" key="1">
    <source>
        <dbReference type="SAM" id="Phobius"/>
    </source>
</evidence>
<dbReference type="EMBL" id="JAAAMJ010000019">
    <property type="protein sequence ID" value="NDV88691.1"/>
    <property type="molecule type" value="Genomic_DNA"/>
</dbReference>
<evidence type="ECO:0008006" key="4">
    <source>
        <dbReference type="Google" id="ProtNLM"/>
    </source>
</evidence>
<feature type="transmembrane region" description="Helical" evidence="1">
    <location>
        <begin position="21"/>
        <end position="41"/>
    </location>
</feature>
<name>A0A6L9MLT0_9HYPH</name>
<gene>
    <name evidence="2" type="ORF">GTW51_18490</name>
</gene>
<keyword evidence="1" id="KW-1133">Transmembrane helix</keyword>
<dbReference type="AlphaFoldDB" id="A0A6L9MLT0"/>
<evidence type="ECO:0000313" key="2">
    <source>
        <dbReference type="EMBL" id="NDV88691.1"/>
    </source>
</evidence>
<accession>A0A6L9MLT0</accession>
<proteinExistence type="predicted"/>
<protein>
    <recommendedName>
        <fullName evidence="4">Flp family type IVb pilin</fullName>
    </recommendedName>
</protein>
<keyword evidence="1" id="KW-0812">Transmembrane</keyword>
<dbReference type="RefSeq" id="WP_163045544.1">
    <property type="nucleotide sequence ID" value="NZ_JAAAMJ010000019.1"/>
</dbReference>
<sequence>MLTRRRIAARLDAFRRNRSGGVAVEYTLVAAILGTALVTSIQPLTEAFVATFQMIAAAF</sequence>
<keyword evidence="3" id="KW-1185">Reference proteome</keyword>
<evidence type="ECO:0000313" key="3">
    <source>
        <dbReference type="Proteomes" id="UP000476332"/>
    </source>
</evidence>
<reference evidence="2 3" key="1">
    <citation type="submission" date="2020-01" db="EMBL/GenBank/DDBJ databases">
        <title>Genomes of bacteria type strains.</title>
        <authorList>
            <person name="Chen J."/>
            <person name="Zhu S."/>
            <person name="Chen J."/>
        </authorList>
    </citation>
    <scope>NUCLEOTIDE SEQUENCE [LARGE SCALE GENOMIC DNA]</scope>
    <source>
        <strain evidence="2 3">KCTC 52919</strain>
    </source>
</reference>